<reference evidence="3" key="1">
    <citation type="journal article" date="2016" name="Genome Announc.">
        <title>Draft Genome Sequences of Five Rapidly Growing Mycobacterium Species, M. thermoresistibile, M. fortuitum subsp. acetamidolyticum, M. canariasense, M. brisbanense, and M. novocastrense.</title>
        <authorList>
            <person name="Katahira K."/>
            <person name="Ogura Y."/>
            <person name="Gotoh Y."/>
            <person name="Hayashi T."/>
        </authorList>
    </citation>
    <scope>NUCLEOTIDE SEQUENCE [LARGE SCALE GENOMIC DNA]</scope>
    <source>
        <strain evidence="3">JCM15654</strain>
    </source>
</reference>
<dbReference type="RefSeq" id="WP_062829363.1">
    <property type="nucleotide sequence ID" value="NZ_BCSX01000024.1"/>
</dbReference>
<protein>
    <recommendedName>
        <fullName evidence="1">Helix-turn-helix domain-containing protein</fullName>
    </recommendedName>
</protein>
<feature type="domain" description="Helix-turn-helix" evidence="1">
    <location>
        <begin position="4"/>
        <end position="54"/>
    </location>
</feature>
<dbReference type="AlphaFoldDB" id="A0A100VZJ7"/>
<sequence>MAQLLRTAQVSEQTGIPAPTLRWWRHRQEGPASFKLGRTVVYDADDLAAWIESQKARTTRGEQ</sequence>
<dbReference type="InterPro" id="IPR041657">
    <property type="entry name" value="HTH_17"/>
</dbReference>
<organism evidence="2 3">
    <name type="scientific">Mycolicibacterium brisbanense</name>
    <dbReference type="NCBI Taxonomy" id="146020"/>
    <lineage>
        <taxon>Bacteria</taxon>
        <taxon>Bacillati</taxon>
        <taxon>Actinomycetota</taxon>
        <taxon>Actinomycetes</taxon>
        <taxon>Mycobacteriales</taxon>
        <taxon>Mycobacteriaceae</taxon>
        <taxon>Mycolicibacterium</taxon>
    </lineage>
</organism>
<dbReference type="EMBL" id="BCSX01000024">
    <property type="protein sequence ID" value="GAS88887.1"/>
    <property type="molecule type" value="Genomic_DNA"/>
</dbReference>
<dbReference type="SUPFAM" id="SSF46955">
    <property type="entry name" value="Putative DNA-binding domain"/>
    <property type="match status" value="1"/>
</dbReference>
<evidence type="ECO:0000313" key="3">
    <source>
        <dbReference type="Proteomes" id="UP000069620"/>
    </source>
</evidence>
<proteinExistence type="predicted"/>
<name>A0A100VZJ7_9MYCO</name>
<evidence type="ECO:0000313" key="2">
    <source>
        <dbReference type="EMBL" id="GAS88887.1"/>
    </source>
</evidence>
<evidence type="ECO:0000259" key="1">
    <source>
        <dbReference type="Pfam" id="PF12728"/>
    </source>
</evidence>
<comment type="caution">
    <text evidence="2">The sequence shown here is derived from an EMBL/GenBank/DDBJ whole genome shotgun (WGS) entry which is preliminary data.</text>
</comment>
<dbReference type="STRING" id="146020.RMCB_2983"/>
<gene>
    <name evidence="2" type="ORF">RMCB_2983</name>
</gene>
<dbReference type="OrthoDB" id="4330189at2"/>
<accession>A0A100VZJ7</accession>
<dbReference type="InterPro" id="IPR009061">
    <property type="entry name" value="DNA-bd_dom_put_sf"/>
</dbReference>
<dbReference type="Pfam" id="PF12728">
    <property type="entry name" value="HTH_17"/>
    <property type="match status" value="1"/>
</dbReference>
<keyword evidence="3" id="KW-1185">Reference proteome</keyword>
<dbReference type="Proteomes" id="UP000069620">
    <property type="component" value="Unassembled WGS sequence"/>
</dbReference>
<reference evidence="3" key="2">
    <citation type="submission" date="2016-02" db="EMBL/GenBank/DDBJ databases">
        <title>Draft genome sequence of five rapidly growing Mycobacterium species.</title>
        <authorList>
            <person name="Katahira K."/>
            <person name="Gotou Y."/>
            <person name="Iida K."/>
            <person name="Ogura Y."/>
            <person name="Hayashi T."/>
        </authorList>
    </citation>
    <scope>NUCLEOTIDE SEQUENCE [LARGE SCALE GENOMIC DNA]</scope>
    <source>
        <strain evidence="3">JCM15654</strain>
    </source>
</reference>